<dbReference type="STRING" id="897.B2D07_07530"/>
<protein>
    <recommendedName>
        <fullName evidence="4">Methyltransferase</fullName>
        <ecNumber evidence="4">2.1.1.-</ecNumber>
    </recommendedName>
</protein>
<keyword evidence="3 4" id="KW-0808">Transferase</keyword>
<dbReference type="PIRSF" id="PIRSF037567">
    <property type="entry name" value="MTTB_MeTrfase"/>
    <property type="match status" value="1"/>
</dbReference>
<reference evidence="5 6" key="1">
    <citation type="journal article" date="2013" name="Genome Announc.">
        <title>Draft genome sequences for three mercury-methylating, sulfate-reducing bacteria.</title>
        <authorList>
            <person name="Brown S.D."/>
            <person name="Hurt R.A.Jr."/>
            <person name="Gilmour C.C."/>
            <person name="Elias D.A."/>
        </authorList>
    </citation>
    <scope>NUCLEOTIDE SEQUENCE [LARGE SCALE GENOMIC DNA]</scope>
    <source>
        <strain evidence="5 6">DSM 2059</strain>
    </source>
</reference>
<dbReference type="AlphaFoldDB" id="S7TM49"/>
<sequence>MYDRMQTLTQDQMTRIHDAAMDILGTTGIAFNEDEALSIFKANGFKVDGKIVFITEAQVRNALKTTPSRFTITARNPEKNVAVGEDDFVFVPGYGAPFVTLTNGEQREATMEDYDNFCKLIQTSKHIDMNGFMMVEPSDVPADTAHLDMIFSNIILCDKPFMGSPVSKQGAKDCVDMAAIIWGGIEKLKAVGPVTVSLINSLSPLQFSDEMAGSLIELARANQACVIASLIMAGSSGPVTLSGVLALQTAEILAGVTLAQLVNPGAPVIYGSTSSAMDMKTGGLSIGCPELSVVVSATAQMARFYNLPSRSGGGLTDAHFPDAQAGVESTLALTTAARNGINFILHANGILGSYISMSYEKFLIDEELCGITRRLLKPMEVTSSSIDVEMIKAVGIGGQYLTQPKTFQLCRTEFYLTDFMNRQNHAGWKAAGKKRIDEFAVDRLGQRLAAYEKPDIDPAIEAALTEFVTRRKKG</sequence>
<evidence type="ECO:0000256" key="4">
    <source>
        <dbReference type="PIRNR" id="PIRNR037567"/>
    </source>
</evidence>
<comment type="caution">
    <text evidence="5">The sequence shown here is derived from an EMBL/GenBank/DDBJ whole genome shotgun (WGS) entry which is preliminary data.</text>
</comment>
<dbReference type="Pfam" id="PF06253">
    <property type="entry name" value="MTTB"/>
    <property type="match status" value="1"/>
</dbReference>
<organism evidence="5 6">
    <name type="scientific">Desulfococcus multivorans DSM 2059</name>
    <dbReference type="NCBI Taxonomy" id="1121405"/>
    <lineage>
        <taxon>Bacteria</taxon>
        <taxon>Pseudomonadati</taxon>
        <taxon>Thermodesulfobacteriota</taxon>
        <taxon>Desulfobacteria</taxon>
        <taxon>Desulfobacterales</taxon>
        <taxon>Desulfococcaceae</taxon>
        <taxon>Desulfococcus</taxon>
    </lineage>
</organism>
<gene>
    <name evidence="5" type="ORF">dsmv_2971</name>
</gene>
<dbReference type="Gene3D" id="3.20.20.480">
    <property type="entry name" value="Trimethylamine methyltransferase-like"/>
    <property type="match status" value="1"/>
</dbReference>
<comment type="similarity">
    <text evidence="1 4">Belongs to the trimethylamine methyltransferase family.</text>
</comment>
<dbReference type="InterPro" id="IPR010426">
    <property type="entry name" value="MTTB_MeTrfase"/>
</dbReference>
<accession>S7TM49</accession>
<dbReference type="EMBL" id="ATHJ01000099">
    <property type="protein sequence ID" value="EPR37760.1"/>
    <property type="molecule type" value="Genomic_DNA"/>
</dbReference>
<dbReference type="Proteomes" id="UP000014977">
    <property type="component" value="Unassembled WGS sequence"/>
</dbReference>
<keyword evidence="2 5" id="KW-0489">Methyltransferase</keyword>
<dbReference type="OrthoDB" id="9815793at2"/>
<name>S7TM49_DESML</name>
<evidence type="ECO:0000256" key="2">
    <source>
        <dbReference type="ARBA" id="ARBA00022603"/>
    </source>
</evidence>
<dbReference type="RefSeq" id="WP_020878038.1">
    <property type="nucleotide sequence ID" value="NZ_ATHJ01000099.1"/>
</dbReference>
<evidence type="ECO:0000256" key="3">
    <source>
        <dbReference type="ARBA" id="ARBA00022679"/>
    </source>
</evidence>
<evidence type="ECO:0000313" key="6">
    <source>
        <dbReference type="Proteomes" id="UP000014977"/>
    </source>
</evidence>
<evidence type="ECO:0000313" key="5">
    <source>
        <dbReference type="EMBL" id="EPR37760.1"/>
    </source>
</evidence>
<dbReference type="GO" id="GO:0032259">
    <property type="term" value="P:methylation"/>
    <property type="evidence" value="ECO:0007669"/>
    <property type="project" value="UniProtKB-KW"/>
</dbReference>
<dbReference type="GO" id="GO:0015948">
    <property type="term" value="P:methanogenesis"/>
    <property type="evidence" value="ECO:0007669"/>
    <property type="project" value="UniProtKB-UniRule"/>
</dbReference>
<evidence type="ECO:0000256" key="1">
    <source>
        <dbReference type="ARBA" id="ARBA00007137"/>
    </source>
</evidence>
<dbReference type="EC" id="2.1.1.-" evidence="4"/>
<keyword evidence="6" id="KW-1185">Reference proteome</keyword>
<dbReference type="InterPro" id="IPR038601">
    <property type="entry name" value="MttB-like_sf"/>
</dbReference>
<dbReference type="GO" id="GO:0008168">
    <property type="term" value="F:methyltransferase activity"/>
    <property type="evidence" value="ECO:0007669"/>
    <property type="project" value="UniProtKB-KW"/>
</dbReference>
<dbReference type="eggNOG" id="COG5598">
    <property type="taxonomic scope" value="Bacteria"/>
</dbReference>
<proteinExistence type="inferred from homology"/>